<dbReference type="NCBIfam" id="TIGR01494">
    <property type="entry name" value="ATPase_P-type"/>
    <property type="match status" value="1"/>
</dbReference>
<keyword evidence="9" id="KW-0479">Metal-binding</keyword>
<organism evidence="11 12">
    <name type="scientific">Desulfovibrio legallii</name>
    <dbReference type="NCBI Taxonomy" id="571438"/>
    <lineage>
        <taxon>Bacteria</taxon>
        <taxon>Pseudomonadati</taxon>
        <taxon>Thermodesulfobacteriota</taxon>
        <taxon>Desulfovibrionia</taxon>
        <taxon>Desulfovibrionales</taxon>
        <taxon>Desulfovibrionaceae</taxon>
        <taxon>Desulfovibrio</taxon>
    </lineage>
</organism>
<dbReference type="GO" id="GO:0005886">
    <property type="term" value="C:plasma membrane"/>
    <property type="evidence" value="ECO:0007669"/>
    <property type="project" value="UniProtKB-SubCell"/>
</dbReference>
<evidence type="ECO:0000313" key="12">
    <source>
        <dbReference type="Proteomes" id="UP000292919"/>
    </source>
</evidence>
<dbReference type="InterPro" id="IPR008250">
    <property type="entry name" value="ATPase_P-typ_transduc_dom_A_sf"/>
</dbReference>
<protein>
    <recommendedName>
        <fullName evidence="7">P-type Zn(2+) transporter</fullName>
        <ecNumber evidence="7">7.2.2.12</ecNumber>
    </recommendedName>
</protein>
<evidence type="ECO:0000256" key="8">
    <source>
        <dbReference type="ARBA" id="ARBA00047308"/>
    </source>
</evidence>
<evidence type="ECO:0000256" key="9">
    <source>
        <dbReference type="RuleBase" id="RU362081"/>
    </source>
</evidence>
<dbReference type="Proteomes" id="UP000292919">
    <property type="component" value="Unassembled WGS sequence"/>
</dbReference>
<dbReference type="Pfam" id="PF00122">
    <property type="entry name" value="E1-E2_ATPase"/>
    <property type="match status" value="1"/>
</dbReference>
<dbReference type="InterPro" id="IPR036412">
    <property type="entry name" value="HAD-like_sf"/>
</dbReference>
<dbReference type="NCBIfam" id="TIGR01525">
    <property type="entry name" value="ATPase-IB_hvy"/>
    <property type="match status" value="1"/>
</dbReference>
<dbReference type="GO" id="GO:0005524">
    <property type="term" value="F:ATP binding"/>
    <property type="evidence" value="ECO:0007669"/>
    <property type="project" value="UniProtKB-UniRule"/>
</dbReference>
<dbReference type="PANTHER" id="PTHR48085">
    <property type="entry name" value="CADMIUM/ZINC-TRANSPORTING ATPASE HMA2-RELATED"/>
    <property type="match status" value="1"/>
</dbReference>
<keyword evidence="5" id="KW-1133">Transmembrane helix</keyword>
<dbReference type="Gene3D" id="3.40.1110.10">
    <property type="entry name" value="Calcium-transporting ATPase, cytoplasmic domain N"/>
    <property type="match status" value="1"/>
</dbReference>
<dbReference type="SFLD" id="SFLDF00027">
    <property type="entry name" value="p-type_atpase"/>
    <property type="match status" value="1"/>
</dbReference>
<dbReference type="EMBL" id="SIXC01000006">
    <property type="protein sequence ID" value="TBH79846.1"/>
    <property type="molecule type" value="Genomic_DNA"/>
</dbReference>
<dbReference type="PANTHER" id="PTHR48085:SF5">
    <property type="entry name" value="CADMIUM_ZINC-TRANSPORTING ATPASE HMA4-RELATED"/>
    <property type="match status" value="1"/>
</dbReference>
<feature type="domain" description="P-type ATPase A" evidence="10">
    <location>
        <begin position="206"/>
        <end position="300"/>
    </location>
</feature>
<dbReference type="GO" id="GO:0046872">
    <property type="term" value="F:metal ion binding"/>
    <property type="evidence" value="ECO:0007669"/>
    <property type="project" value="UniProtKB-KW"/>
</dbReference>
<dbReference type="Gene3D" id="2.70.150.10">
    <property type="entry name" value="Calcium-transporting ATPase, cytoplasmic transduction domain A"/>
    <property type="match status" value="1"/>
</dbReference>
<dbReference type="GO" id="GO:0016463">
    <property type="term" value="F:P-type zinc transporter activity"/>
    <property type="evidence" value="ECO:0007669"/>
    <property type="project" value="UniProtKB-EC"/>
</dbReference>
<keyword evidence="9" id="KW-1003">Cell membrane</keyword>
<dbReference type="PROSITE" id="PS00154">
    <property type="entry name" value="ATPASE_E1_E2"/>
    <property type="match status" value="1"/>
</dbReference>
<dbReference type="EC" id="7.2.2.12" evidence="7"/>
<dbReference type="Gene3D" id="3.40.50.1000">
    <property type="entry name" value="HAD superfamily/HAD-like"/>
    <property type="match status" value="1"/>
</dbReference>
<dbReference type="RefSeq" id="WP_118229203.1">
    <property type="nucleotide sequence ID" value="NZ_DBFBQU010000340.1"/>
</dbReference>
<evidence type="ECO:0000259" key="10">
    <source>
        <dbReference type="Pfam" id="PF00122"/>
    </source>
</evidence>
<comment type="subcellular location">
    <subcellularLocation>
        <location evidence="9">Cell membrane</location>
    </subcellularLocation>
    <subcellularLocation>
        <location evidence="1">Membrane</location>
    </subcellularLocation>
</comment>
<dbReference type="PRINTS" id="PR00119">
    <property type="entry name" value="CATATPASE"/>
</dbReference>
<accession>A0A6H3FAX6</accession>
<dbReference type="InterPro" id="IPR023214">
    <property type="entry name" value="HAD_sf"/>
</dbReference>
<evidence type="ECO:0000256" key="6">
    <source>
        <dbReference type="ARBA" id="ARBA00023136"/>
    </source>
</evidence>
<dbReference type="GO" id="GO:0016887">
    <property type="term" value="F:ATP hydrolysis activity"/>
    <property type="evidence" value="ECO:0007669"/>
    <property type="project" value="InterPro"/>
</dbReference>
<dbReference type="InterPro" id="IPR059000">
    <property type="entry name" value="ATPase_P-type_domA"/>
</dbReference>
<dbReference type="SFLD" id="SFLDG00002">
    <property type="entry name" value="C1.7:_P-type_atpase_like"/>
    <property type="match status" value="1"/>
</dbReference>
<evidence type="ECO:0000256" key="5">
    <source>
        <dbReference type="ARBA" id="ARBA00022989"/>
    </source>
</evidence>
<keyword evidence="9" id="KW-0547">Nucleotide-binding</keyword>
<dbReference type="InterPro" id="IPR027256">
    <property type="entry name" value="P-typ_ATPase_IB"/>
</dbReference>
<dbReference type="InterPro" id="IPR023299">
    <property type="entry name" value="ATPase_P-typ_cyto_dom_N"/>
</dbReference>
<dbReference type="SUPFAM" id="SSF81653">
    <property type="entry name" value="Calcium ATPase, transduction domain A"/>
    <property type="match status" value="1"/>
</dbReference>
<dbReference type="SUPFAM" id="SSF56784">
    <property type="entry name" value="HAD-like"/>
    <property type="match status" value="1"/>
</dbReference>
<comment type="caution">
    <text evidence="11">The sequence shown here is derived from an EMBL/GenBank/DDBJ whole genome shotgun (WGS) entry which is preliminary data.</text>
</comment>
<dbReference type="InterPro" id="IPR018303">
    <property type="entry name" value="ATPase_P-typ_P_site"/>
</dbReference>
<reference evidence="11 12" key="1">
    <citation type="submission" date="2018-12" db="EMBL/GenBank/DDBJ databases">
        <title>First genome draft of Desulfovibrio legallis sp. nov.</title>
        <authorList>
            <person name="Ben Dhia O."/>
            <person name="Najjari A."/>
            <person name="Ferjani R."/>
            <person name="Fhoula I."/>
            <person name="Fardeau M.-L."/>
            <person name="Boudabbous A."/>
            <person name="Ouzari H.I."/>
        </authorList>
    </citation>
    <scope>NUCLEOTIDE SEQUENCE [LARGE SCALE GENOMIC DNA]</scope>
    <source>
        <strain evidence="11 12">H1T</strain>
    </source>
</reference>
<keyword evidence="3" id="KW-0812">Transmembrane</keyword>
<dbReference type="Pfam" id="PF00702">
    <property type="entry name" value="Hydrolase"/>
    <property type="match status" value="1"/>
</dbReference>
<keyword evidence="4" id="KW-1278">Translocase</keyword>
<keyword evidence="9" id="KW-0067">ATP-binding</keyword>
<gene>
    <name evidence="11" type="ORF">EB812_06015</name>
</gene>
<dbReference type="PROSITE" id="PS01229">
    <property type="entry name" value="COF_2"/>
    <property type="match status" value="1"/>
</dbReference>
<dbReference type="InterPro" id="IPR044492">
    <property type="entry name" value="P_typ_ATPase_HD_dom"/>
</dbReference>
<evidence type="ECO:0000256" key="1">
    <source>
        <dbReference type="ARBA" id="ARBA00004370"/>
    </source>
</evidence>
<evidence type="ECO:0000256" key="4">
    <source>
        <dbReference type="ARBA" id="ARBA00022967"/>
    </source>
</evidence>
<evidence type="ECO:0000256" key="2">
    <source>
        <dbReference type="ARBA" id="ARBA00006024"/>
    </source>
</evidence>
<sequence length="720" mass="75472">MKQARAFPEPGARVGHFRVAHTLPRRVRLKSPLLADPAFDAVYFQALLESLGGVTEARVNAAGRSLVVAYDGQPATWEKIAFNLKHMPEEAFPADHDAEQTVSGAAVTAKALLTLVSQALPPPATAALGWGMAVGDIIKGIESLISRGITVETLDAAAISLALLRGNYFTAGTITTMLALGQYLEGQSEQRSTALLKGLMRPGGDSVWVVRDGVEQQLPVEKVQLGDKAVCGAGELIPIDGVVAEGEASVNQSSISGESVPVHIRPGDPVISGSIIEEGRLIITVERVGAETSMARIGRFIDQSLRGKSKTQTKSAALADKLVPITLGLSGLMLLVTHDVRRATSVLTVDFSCAVKLASPVAVRSGMYAAGKAGVLLKGAAALDALYDVDTVVFDKTGTLTTGVIAVTDILPQKGYDAAEVLALAAGAEEHYDHPVARAVVREAQNRRIALPPISRVDFIVAHGVAASIGGKHVLVGSHHFVAEDEGVACAQVEAAAAKLRRQGKSLLYVAREGLLVGLIALRDEARPEAAAALTALKASGVSRIVVLTGDHKDTGLALRRQLPQIDELHSELKPEDKAAVIARLKQEGRVLAFVGDGVNDAPALVTAHVGVCMPKGADLAREAAQVLLLQEDLHTLVVAREAAVRTIRIIRQTFGATIGCNSLIMLMATAGMPPVVTALLHNASTIGILGYAAMAASRPLDIKESAKEAVAVPSKEKLC</sequence>
<evidence type="ECO:0000313" key="11">
    <source>
        <dbReference type="EMBL" id="TBH79846.1"/>
    </source>
</evidence>
<dbReference type="InterPro" id="IPR001757">
    <property type="entry name" value="P_typ_ATPase"/>
</dbReference>
<dbReference type="AlphaFoldDB" id="A0A6H3FAX6"/>
<dbReference type="InterPro" id="IPR051014">
    <property type="entry name" value="Cation_Transport_ATPase_IB"/>
</dbReference>
<proteinExistence type="inferred from homology"/>
<evidence type="ECO:0000256" key="3">
    <source>
        <dbReference type="ARBA" id="ARBA00022692"/>
    </source>
</evidence>
<comment type="catalytic activity">
    <reaction evidence="8">
        <text>Zn(2+)(in) + ATP + H2O = Zn(2+)(out) + ADP + phosphate + H(+)</text>
        <dbReference type="Rhea" id="RHEA:20621"/>
        <dbReference type="ChEBI" id="CHEBI:15377"/>
        <dbReference type="ChEBI" id="CHEBI:15378"/>
        <dbReference type="ChEBI" id="CHEBI:29105"/>
        <dbReference type="ChEBI" id="CHEBI:30616"/>
        <dbReference type="ChEBI" id="CHEBI:43474"/>
        <dbReference type="ChEBI" id="CHEBI:456216"/>
        <dbReference type="EC" id="7.2.2.12"/>
    </reaction>
</comment>
<comment type="similarity">
    <text evidence="2 9">Belongs to the cation transport ATPase (P-type) (TC 3.A.3) family. Type IB subfamily.</text>
</comment>
<evidence type="ECO:0000256" key="7">
    <source>
        <dbReference type="ARBA" id="ARBA00039097"/>
    </source>
</evidence>
<keyword evidence="6" id="KW-0472">Membrane</keyword>
<dbReference type="SFLD" id="SFLDS00003">
    <property type="entry name" value="Haloacid_Dehalogenase"/>
    <property type="match status" value="1"/>
</dbReference>
<keyword evidence="12" id="KW-1185">Reference proteome</keyword>
<name>A0A6H3FAX6_9BACT</name>